<dbReference type="InterPro" id="IPR004638">
    <property type="entry name" value="EmrB-like"/>
</dbReference>
<keyword evidence="3" id="KW-1003">Cell membrane</keyword>
<dbReference type="Pfam" id="PF07690">
    <property type="entry name" value="MFS_1"/>
    <property type="match status" value="1"/>
</dbReference>
<evidence type="ECO:0000256" key="2">
    <source>
        <dbReference type="ARBA" id="ARBA00022448"/>
    </source>
</evidence>
<accession>A0A089LPN4</accession>
<dbReference type="SUPFAM" id="SSF103473">
    <property type="entry name" value="MFS general substrate transporter"/>
    <property type="match status" value="1"/>
</dbReference>
<dbReference type="InterPro" id="IPR011701">
    <property type="entry name" value="MFS"/>
</dbReference>
<feature type="transmembrane region" description="Helical" evidence="7">
    <location>
        <begin position="47"/>
        <end position="65"/>
    </location>
</feature>
<keyword evidence="5 7" id="KW-1133">Transmembrane helix</keyword>
<dbReference type="OrthoDB" id="102502at2"/>
<comment type="subcellular location">
    <subcellularLocation>
        <location evidence="1">Cell membrane</location>
        <topology evidence="1">Multi-pass membrane protein</topology>
    </subcellularLocation>
</comment>
<feature type="transmembrane region" description="Helical" evidence="7">
    <location>
        <begin position="353"/>
        <end position="372"/>
    </location>
</feature>
<dbReference type="PANTHER" id="PTHR42718:SF42">
    <property type="entry name" value="EXPORT PROTEIN"/>
    <property type="match status" value="1"/>
</dbReference>
<dbReference type="GO" id="GO:0005886">
    <property type="term" value="C:plasma membrane"/>
    <property type="evidence" value="ECO:0007669"/>
    <property type="project" value="UniProtKB-SubCell"/>
</dbReference>
<dbReference type="KEGG" id="pste:PSTEL_10670"/>
<dbReference type="PANTHER" id="PTHR42718">
    <property type="entry name" value="MAJOR FACILITATOR SUPERFAMILY MULTIDRUG TRANSPORTER MFSC"/>
    <property type="match status" value="1"/>
</dbReference>
<evidence type="ECO:0000313" key="8">
    <source>
        <dbReference type="EMBL" id="AIQ63476.1"/>
    </source>
</evidence>
<gene>
    <name evidence="8" type="ORF">PSTEL_10670</name>
</gene>
<organism evidence="8 9">
    <name type="scientific">Paenibacillus stellifer</name>
    <dbReference type="NCBI Taxonomy" id="169760"/>
    <lineage>
        <taxon>Bacteria</taxon>
        <taxon>Bacillati</taxon>
        <taxon>Bacillota</taxon>
        <taxon>Bacilli</taxon>
        <taxon>Bacillales</taxon>
        <taxon>Paenibacillaceae</taxon>
        <taxon>Paenibacillus</taxon>
    </lineage>
</organism>
<proteinExistence type="predicted"/>
<dbReference type="NCBIfam" id="TIGR00711">
    <property type="entry name" value="efflux_EmrB"/>
    <property type="match status" value="1"/>
</dbReference>
<feature type="transmembrane region" description="Helical" evidence="7">
    <location>
        <begin position="196"/>
        <end position="216"/>
    </location>
</feature>
<dbReference type="GO" id="GO:0022857">
    <property type="term" value="F:transmembrane transporter activity"/>
    <property type="evidence" value="ECO:0007669"/>
    <property type="project" value="InterPro"/>
</dbReference>
<evidence type="ECO:0000256" key="5">
    <source>
        <dbReference type="ARBA" id="ARBA00022989"/>
    </source>
</evidence>
<keyword evidence="9" id="KW-1185">Reference proteome</keyword>
<feature type="transmembrane region" description="Helical" evidence="7">
    <location>
        <begin position="264"/>
        <end position="285"/>
    </location>
</feature>
<feature type="transmembrane region" description="Helical" evidence="7">
    <location>
        <begin position="393"/>
        <end position="414"/>
    </location>
</feature>
<feature type="transmembrane region" description="Helical" evidence="7">
    <location>
        <begin position="222"/>
        <end position="244"/>
    </location>
</feature>
<protein>
    <submittedName>
        <fullName evidence="8">Multidrug MFS transporter</fullName>
    </submittedName>
</protein>
<dbReference type="HOGENOM" id="CLU_000960_28_2_9"/>
<evidence type="ECO:0000256" key="7">
    <source>
        <dbReference type="SAM" id="Phobius"/>
    </source>
</evidence>
<dbReference type="AlphaFoldDB" id="A0A089LPN4"/>
<keyword evidence="6 7" id="KW-0472">Membrane</keyword>
<dbReference type="Proteomes" id="UP000029507">
    <property type="component" value="Chromosome"/>
</dbReference>
<dbReference type="InterPro" id="IPR036259">
    <property type="entry name" value="MFS_trans_sf"/>
</dbReference>
<feature type="transmembrane region" description="Helical" evidence="7">
    <location>
        <begin position="469"/>
        <end position="488"/>
    </location>
</feature>
<dbReference type="STRING" id="169760.PSTEL_10670"/>
<dbReference type="RefSeq" id="WP_038695038.1">
    <property type="nucleotide sequence ID" value="NZ_CP009286.1"/>
</dbReference>
<keyword evidence="2" id="KW-0813">Transport</keyword>
<reference evidence="8 9" key="1">
    <citation type="submission" date="2014-08" db="EMBL/GenBank/DDBJ databases">
        <title>Comparative genomics of the Paenibacillus odorifer group.</title>
        <authorList>
            <person name="den Bakker H.C."/>
            <person name="Tsai Y.-C."/>
            <person name="Martin N."/>
            <person name="Korlach J."/>
            <person name="Wiedmann M."/>
        </authorList>
    </citation>
    <scope>NUCLEOTIDE SEQUENCE [LARGE SCALE GENOMIC DNA]</scope>
    <source>
        <strain evidence="8 9">DSM 14472</strain>
    </source>
</reference>
<dbReference type="Gene3D" id="1.20.1720.10">
    <property type="entry name" value="Multidrug resistance protein D"/>
    <property type="match status" value="2"/>
</dbReference>
<dbReference type="EMBL" id="CP009286">
    <property type="protein sequence ID" value="AIQ63476.1"/>
    <property type="molecule type" value="Genomic_DNA"/>
</dbReference>
<feature type="transmembrane region" description="Helical" evidence="7">
    <location>
        <begin position="138"/>
        <end position="157"/>
    </location>
</feature>
<evidence type="ECO:0000313" key="9">
    <source>
        <dbReference type="Proteomes" id="UP000029507"/>
    </source>
</evidence>
<evidence type="ECO:0000256" key="6">
    <source>
        <dbReference type="ARBA" id="ARBA00023136"/>
    </source>
</evidence>
<dbReference type="CDD" id="cd17321">
    <property type="entry name" value="MFS_MMR_MDR_like"/>
    <property type="match status" value="1"/>
</dbReference>
<feature type="transmembrane region" description="Helical" evidence="7">
    <location>
        <begin position="327"/>
        <end position="347"/>
    </location>
</feature>
<evidence type="ECO:0000256" key="1">
    <source>
        <dbReference type="ARBA" id="ARBA00004651"/>
    </source>
</evidence>
<feature type="transmembrane region" description="Helical" evidence="7">
    <location>
        <begin position="163"/>
        <end position="184"/>
    </location>
</feature>
<keyword evidence="4 7" id="KW-0812">Transmembrane</keyword>
<feature type="transmembrane region" description="Helical" evidence="7">
    <location>
        <begin position="102"/>
        <end position="126"/>
    </location>
</feature>
<sequence length="504" mass="52733">MTRSLKSKWWVLFSLTFGLLAVGLDMTILNVALPTLATDLQAPTSRLQWILDSYNLVLAAMLLPAGMLGDRFGRKTFLMLALLLFGGASAGCAYAASTGMLIFMRSLLGLGAAFLIPLSVSVLPVLFEGPERTKAMMVWASANMLGIPLGPILGGWLLNHYNWGAVFLINLPLIVIALIAVGLLMPESRSELRLKLDVAGVASSSIGLAAVTFGVIRAGEHGLGDALTLTTLLAGLIILIFFVLWERRTEHPLIDLSLFHSRGFTWGTILATCVSFALFGLLFVMPQYFQAVNGADALGTGLRLLPMIGGMLVGAKNSDLLLKKLNSRTIVALGFTVMAAALLLGTATDTGSTYGYAALWITLAGLGLGFALPISMDLAIGALSAERSGVGSALVMALRQVGGAVGVALLGSALNSAYRSGLRLDGLPVEAASAVRQSASAGAAVAGRLNLPDLLGMVRSAFVQGMQHMLWICAGIAAAGILLALVFLPRQTAEPAAEPQKLSS</sequence>
<feature type="transmembrane region" description="Helical" evidence="7">
    <location>
        <begin position="77"/>
        <end position="96"/>
    </location>
</feature>
<evidence type="ECO:0000256" key="3">
    <source>
        <dbReference type="ARBA" id="ARBA00022475"/>
    </source>
</evidence>
<name>A0A089LPN4_9BACL</name>
<evidence type="ECO:0000256" key="4">
    <source>
        <dbReference type="ARBA" id="ARBA00022692"/>
    </source>
</evidence>